<evidence type="ECO:0000313" key="2">
    <source>
        <dbReference type="WBParaSite" id="RSKR_0001113200.1"/>
    </source>
</evidence>
<name>A0AC35UHY0_9BILA</name>
<proteinExistence type="predicted"/>
<accession>A0AC35UHY0</accession>
<sequence>MNPSKMSEGSLSMSGLSQNCYDLNVVKLFDPSNPVTNEPWVQEQQRYQNQGGGEIKTWTNFYSIDSCETSMDTESDFIDDELLDIFGPNDTTDFLDTFDDGFLETFGGNETSPEPESPLSVRSTSSNQSCSTNSCCVCGGKIGDTSFDVESHNVHLVIYCGASCVDKKLLESGQQEQKTKLVRPNSKNVEKEMNSDEVRPFLILRPYYVPLLSNNCQIIESTRNAFRVTGEKLLLLVKKEENVDVKELVVKIEAGMFNKWAYDLDTYRKFARNFVHNHSKVEKKSLYQRLLKEKITVEMLFEMPLSRVKFGMSVIKKKAEPIVEVKPVQILVKEVVKPSVAIKKVIPKNKKQKVLDDIQGKIVRETTRDHANHVFAVNCLKCSEKKRMEQMKIDEANKRLREKAADRQKKLEENLRLRLAKERETKAELEKKSFTCNLVEGKTAMGIKLLPVKNISFSVLSDVLPLNLRPSTVYEDGFAYFHEIAMKLLNSDYSKTLVLCIVESPSVEAQDGFNEMKQMIRSKHEALGFDIVNIPELEYGTFLNVDSFSDIPDLIYEMPGQNLSRFDYSDKLICLLKFKAKELEKEIEVVKETEVVEIVKQANASVIEDISEDGEQFKVDLAITSPAFLSPPPLPPLILTYKESTFVQCSETRVDLGDNGDIMNSGSCASMINHTTDTLPSLVKRVVDSNNKTSFGDNNKLAERNVEWKRRRNSSADKKPQQRYSENHHSRKRMIYNKPDDTRREWQRHADEPICVDREFRGNRNSVNTIPIGISGDRPSNSQFNSPVKWNETHHNRDEAPLSRNEAPFSRNEVPFNQSQGLSGRNETPTNQNETSFNRNQAPFNKNRVPFNKNEASFNLIQASFNRNQANFNRNDPSYSLHNSHPRNNRSMPLRDEEPRSFSPDFIDYPPQNTKFDTRQGIETFHPPMGNFRPKIQQHQFNQNGSTYPNNGEVYHHGKGRNAFAGNQSWIEDGQNPGNFSSQVSNLRNNGLRQYNSVPTANYQNLPAGFVPRTQYNNPITQPRPVKPPNWPNFPQNFNNFYPHRHG</sequence>
<dbReference type="WBParaSite" id="RSKR_0001113200.1">
    <property type="protein sequence ID" value="RSKR_0001113200.1"/>
    <property type="gene ID" value="RSKR_0001113200"/>
</dbReference>
<evidence type="ECO:0000313" key="1">
    <source>
        <dbReference type="Proteomes" id="UP000095286"/>
    </source>
</evidence>
<protein>
    <submittedName>
        <fullName evidence="2">TFIIS central domain-containing protein</fullName>
    </submittedName>
</protein>
<dbReference type="Proteomes" id="UP000095286">
    <property type="component" value="Unplaced"/>
</dbReference>
<reference evidence="2" key="1">
    <citation type="submission" date="2016-11" db="UniProtKB">
        <authorList>
            <consortium name="WormBaseParasite"/>
        </authorList>
    </citation>
    <scope>IDENTIFICATION</scope>
    <source>
        <strain evidence="2">KR3021</strain>
    </source>
</reference>
<organism evidence="1 2">
    <name type="scientific">Rhabditophanes sp. KR3021</name>
    <dbReference type="NCBI Taxonomy" id="114890"/>
    <lineage>
        <taxon>Eukaryota</taxon>
        <taxon>Metazoa</taxon>
        <taxon>Ecdysozoa</taxon>
        <taxon>Nematoda</taxon>
        <taxon>Chromadorea</taxon>
        <taxon>Rhabditida</taxon>
        <taxon>Tylenchina</taxon>
        <taxon>Panagrolaimomorpha</taxon>
        <taxon>Strongyloidoidea</taxon>
        <taxon>Alloionematidae</taxon>
        <taxon>Rhabditophanes</taxon>
    </lineage>
</organism>